<reference evidence="1 2" key="2">
    <citation type="submission" date="2009-02" db="EMBL/GenBank/DDBJ databases">
        <title>Draft genome sequence of Blautia hydrogenotrophica DSM 10507 (Ruminococcus hydrogenotrophicus DSM 10507).</title>
        <authorList>
            <person name="Sudarsanam P."/>
            <person name="Ley R."/>
            <person name="Guruge J."/>
            <person name="Turnbaugh P.J."/>
            <person name="Mahowald M."/>
            <person name="Liep D."/>
            <person name="Gordon J."/>
        </authorList>
    </citation>
    <scope>NUCLEOTIDE SEQUENCE [LARGE SCALE GENOMIC DNA]</scope>
    <source>
        <strain evidence="2">DSM 10507 / JCM 14656 / S5a33</strain>
    </source>
</reference>
<organism evidence="1 2">
    <name type="scientific">Blautia hydrogenotrophica (strain DSM 10507 / JCM 14656 / S5a33)</name>
    <name type="common">Ruminococcus hydrogenotrophicus</name>
    <dbReference type="NCBI Taxonomy" id="476272"/>
    <lineage>
        <taxon>Bacteria</taxon>
        <taxon>Bacillati</taxon>
        <taxon>Bacillota</taxon>
        <taxon>Clostridia</taxon>
        <taxon>Lachnospirales</taxon>
        <taxon>Lachnospiraceae</taxon>
        <taxon>Blautia</taxon>
    </lineage>
</organism>
<gene>
    <name evidence="1" type="ORF">RUMHYD_01719</name>
</gene>
<dbReference type="Proteomes" id="UP000003100">
    <property type="component" value="Unassembled WGS sequence"/>
</dbReference>
<evidence type="ECO:0000313" key="1">
    <source>
        <dbReference type="EMBL" id="EEG49369.1"/>
    </source>
</evidence>
<protein>
    <submittedName>
        <fullName evidence="1">Uncharacterized protein</fullName>
    </submittedName>
</protein>
<proteinExistence type="predicted"/>
<dbReference type="EMBL" id="ACBZ01000085">
    <property type="protein sequence ID" value="EEG49369.1"/>
    <property type="molecule type" value="Genomic_DNA"/>
</dbReference>
<accession>C0CLJ7</accession>
<name>C0CLJ7_BLAHS</name>
<dbReference type="HOGENOM" id="CLU_3180775_0_0_9"/>
<evidence type="ECO:0000313" key="2">
    <source>
        <dbReference type="Proteomes" id="UP000003100"/>
    </source>
</evidence>
<keyword evidence="2" id="KW-1185">Reference proteome</keyword>
<comment type="caution">
    <text evidence="1">The sequence shown here is derived from an EMBL/GenBank/DDBJ whole genome shotgun (WGS) entry which is preliminary data.</text>
</comment>
<dbReference type="AlphaFoldDB" id="C0CLJ7"/>
<reference evidence="1 2" key="1">
    <citation type="submission" date="2009-01" db="EMBL/GenBank/DDBJ databases">
        <authorList>
            <person name="Fulton L."/>
            <person name="Clifton S."/>
            <person name="Fulton B."/>
            <person name="Xu J."/>
            <person name="Minx P."/>
            <person name="Pepin K.H."/>
            <person name="Johnson M."/>
            <person name="Bhonagiri V."/>
            <person name="Nash W.E."/>
            <person name="Mardis E.R."/>
            <person name="Wilson R.K."/>
        </authorList>
    </citation>
    <scope>NUCLEOTIDE SEQUENCE [LARGE SCALE GENOMIC DNA]</scope>
    <source>
        <strain evidence="2">DSM 10507 / JCM 14656 / S5a33</strain>
    </source>
</reference>
<sequence>MRNSPFSGVAAVRKVGRSPQRLRGGKWKRTCPLCPVFPIQWCRYFD</sequence>